<name>A0A4R6U2I9_9GAMM</name>
<accession>A0A4R6U2I9</accession>
<dbReference type="SUPFAM" id="SSF56024">
    <property type="entry name" value="Phospholipase D/nuclease"/>
    <property type="match status" value="2"/>
</dbReference>
<dbReference type="PROSITE" id="PS50035">
    <property type="entry name" value="PLD"/>
    <property type="match status" value="2"/>
</dbReference>
<feature type="domain" description="PLD phosphodiesterase" evidence="1">
    <location>
        <begin position="409"/>
        <end position="436"/>
    </location>
</feature>
<evidence type="ECO:0000259" key="1">
    <source>
        <dbReference type="PROSITE" id="PS50035"/>
    </source>
</evidence>
<feature type="domain" description="PLD phosphodiesterase" evidence="1">
    <location>
        <begin position="166"/>
        <end position="193"/>
    </location>
</feature>
<organism evidence="2 3">
    <name type="scientific">Thiopseudomonas denitrificans</name>
    <dbReference type="NCBI Taxonomy" id="1501432"/>
    <lineage>
        <taxon>Bacteria</taxon>
        <taxon>Pseudomonadati</taxon>
        <taxon>Pseudomonadota</taxon>
        <taxon>Gammaproteobacteria</taxon>
        <taxon>Pseudomonadales</taxon>
        <taxon>Pseudomonadaceae</taxon>
        <taxon>Thiopseudomonas</taxon>
    </lineage>
</organism>
<keyword evidence="3" id="KW-1185">Reference proteome</keyword>
<proteinExistence type="predicted"/>
<dbReference type="AlphaFoldDB" id="A0A4R6U2I9"/>
<dbReference type="Pfam" id="PF13091">
    <property type="entry name" value="PLDc_2"/>
    <property type="match status" value="2"/>
</dbReference>
<dbReference type="EMBL" id="SNYK01000002">
    <property type="protein sequence ID" value="TDQ39572.1"/>
    <property type="molecule type" value="Genomic_DNA"/>
</dbReference>
<dbReference type="InterPro" id="IPR001736">
    <property type="entry name" value="PLipase_D/transphosphatidylase"/>
</dbReference>
<dbReference type="PROSITE" id="PS51257">
    <property type="entry name" value="PROKAR_LIPOPROTEIN"/>
    <property type="match status" value="1"/>
</dbReference>
<reference evidence="2 3" key="1">
    <citation type="submission" date="2019-03" db="EMBL/GenBank/DDBJ databases">
        <title>Genomic Encyclopedia of Type Strains, Phase IV (KMG-IV): sequencing the most valuable type-strain genomes for metagenomic binning, comparative biology and taxonomic classification.</title>
        <authorList>
            <person name="Goeker M."/>
        </authorList>
    </citation>
    <scope>NUCLEOTIDE SEQUENCE [LARGE SCALE GENOMIC DNA]</scope>
    <source>
        <strain evidence="2 3">DSM 28679</strain>
    </source>
</reference>
<dbReference type="CDD" id="cd09111">
    <property type="entry name" value="PLDc_ymdC_like_1"/>
    <property type="match status" value="1"/>
</dbReference>
<dbReference type="InterPro" id="IPR025202">
    <property type="entry name" value="PLD-like_dom"/>
</dbReference>
<evidence type="ECO:0000313" key="3">
    <source>
        <dbReference type="Proteomes" id="UP000294575"/>
    </source>
</evidence>
<sequence length="518" mass="57973">MGGRSLWVMVMSLLMLTGCAGLPRPLERAPQTAITPLEAQNTSIARALAPLLQSRATGLSGIYPLVEADDAFAARMLMARHAERTLDVQYYIWRADMTGVMLLEALHEAADRGVRVRLLLDDNNSAGIEPFLLAMHAHVNIEVRVFNPFAIRRVRWLNFVTEFSRVNRRMHNKSFTVDGSATIIGGRNIGDKYFGASDDILFADLDVLTVGAVVPEVSRDFDAYWNSPAAYPLDQVLGRRHNGVSLVQLAEQAEHISRSPAAGEYLESLREADLLARLLMRDLEFEWAQVRMVSDAPDKVWQKHSENSLLVQQLQQIIGNPQQDVELISPYFVPTAAGVEAFAWLVRNGVEVRVLTNSLAATDVAFVHAGYARRRKALLEAGVELYELSHVRPKRTPGSRRKGRVLGSSGSSLHAKTFSVDGQYVFVGSFNFDPRSANLNTELGFVIDSPRLAMNIRSAFEDEIPEQAYRLSLDDRGRLRWTVRDEGRLQVYVHEPKSSLLRRASVRFLSWLPIEGLL</sequence>
<evidence type="ECO:0000313" key="2">
    <source>
        <dbReference type="EMBL" id="TDQ39572.1"/>
    </source>
</evidence>
<dbReference type="Proteomes" id="UP000294575">
    <property type="component" value="Unassembled WGS sequence"/>
</dbReference>
<gene>
    <name evidence="2" type="ORF">DFQ45_102273</name>
</gene>
<dbReference type="GO" id="GO:0032049">
    <property type="term" value="P:cardiolipin biosynthetic process"/>
    <property type="evidence" value="ECO:0007669"/>
    <property type="project" value="UniProtKB-ARBA"/>
</dbReference>
<dbReference type="CDD" id="cd09113">
    <property type="entry name" value="PLDc_ymdC_like_2"/>
    <property type="match status" value="1"/>
</dbReference>
<dbReference type="PANTHER" id="PTHR21248">
    <property type="entry name" value="CARDIOLIPIN SYNTHASE"/>
    <property type="match status" value="1"/>
</dbReference>
<protein>
    <submittedName>
        <fullName evidence="2">Putative cardiolipin synthase</fullName>
    </submittedName>
</protein>
<comment type="caution">
    <text evidence="2">The sequence shown here is derived from an EMBL/GenBank/DDBJ whole genome shotgun (WGS) entry which is preliminary data.</text>
</comment>
<dbReference type="PANTHER" id="PTHR21248:SF12">
    <property type="entry name" value="CARDIOLIPIN SYNTHASE C"/>
    <property type="match status" value="1"/>
</dbReference>
<dbReference type="Gene3D" id="3.30.870.10">
    <property type="entry name" value="Endonuclease Chain A"/>
    <property type="match status" value="2"/>
</dbReference>
<dbReference type="SMART" id="SM00155">
    <property type="entry name" value="PLDc"/>
    <property type="match status" value="2"/>
</dbReference>
<dbReference type="GO" id="GO:0030572">
    <property type="term" value="F:phosphatidyltransferase activity"/>
    <property type="evidence" value="ECO:0007669"/>
    <property type="project" value="UniProtKB-ARBA"/>
</dbReference>